<proteinExistence type="predicted"/>
<dbReference type="EMBL" id="JAAGAX010000011">
    <property type="protein sequence ID" value="KAF2298249.1"/>
    <property type="molecule type" value="Genomic_DNA"/>
</dbReference>
<keyword evidence="3" id="KW-1185">Reference proteome</keyword>
<dbReference type="InterPro" id="IPR040454">
    <property type="entry name" value="TF_IIIC_Tfc1/Sfc1"/>
</dbReference>
<dbReference type="GO" id="GO:0000127">
    <property type="term" value="C:transcription factor TFIIIC complex"/>
    <property type="evidence" value="ECO:0007669"/>
    <property type="project" value="InterPro"/>
</dbReference>
<dbReference type="GO" id="GO:0006384">
    <property type="term" value="P:transcription initiation at RNA polymerase III promoter"/>
    <property type="evidence" value="ECO:0007669"/>
    <property type="project" value="InterPro"/>
</dbReference>
<sequence length="240" mass="26473">MGVVKDGKVSGIIPSNEAFAVHYPGYPSSMSRAVQTLGGTQAILKARSSQSNKLDLYFRPEDPYSHPSSGELRGCSNLLLKISKKTSNSSLDSPNSANKSEAESRVEKELCVDIAARIPEAYHFEGMADYQHVVAVHADTARRKKRNWTEMEEPHFEKAGLMDLDQEDVMILLPPLFTTKDLPVNLVLKPPATASSKKKQEEAVESHVEIFAVLPVIHSAQTNNFLTVSFADEPRACPCY</sequence>
<evidence type="ECO:0000259" key="1">
    <source>
        <dbReference type="Pfam" id="PF17682"/>
    </source>
</evidence>
<comment type="caution">
    <text evidence="2">The sequence shown here is derived from an EMBL/GenBank/DDBJ whole genome shotgun (WGS) entry which is preliminary data.</text>
</comment>
<dbReference type="Pfam" id="PF17682">
    <property type="entry name" value="Tau95_N"/>
    <property type="match status" value="1"/>
</dbReference>
<accession>A0A6A6LF28</accession>
<dbReference type="FunFam" id="3.30.200.160:FF:000002">
    <property type="entry name" value="Transcription factor IIIC, subunit 5"/>
    <property type="match status" value="1"/>
</dbReference>
<dbReference type="Gene3D" id="3.30.200.160">
    <property type="entry name" value="TFIIIC, subcomplex tauA, subunit Sfc1, barrel domain"/>
    <property type="match status" value="1"/>
</dbReference>
<feature type="domain" description="Transcription factor IIIC subunit Tfc1/Sfc1 triple barrel" evidence="1">
    <location>
        <begin position="20"/>
        <end position="132"/>
    </location>
</feature>
<dbReference type="PANTHER" id="PTHR13230">
    <property type="entry name" value="GENERAL TRANSCRIPTION FACTOR IIIC, POLYPEPTIDE 5"/>
    <property type="match status" value="1"/>
</dbReference>
<dbReference type="AlphaFoldDB" id="A0A6A6LF28"/>
<name>A0A6A6LF28_HEVBR</name>
<organism evidence="2 3">
    <name type="scientific">Hevea brasiliensis</name>
    <name type="common">Para rubber tree</name>
    <name type="synonym">Siphonia brasiliensis</name>
    <dbReference type="NCBI Taxonomy" id="3981"/>
    <lineage>
        <taxon>Eukaryota</taxon>
        <taxon>Viridiplantae</taxon>
        <taxon>Streptophyta</taxon>
        <taxon>Embryophyta</taxon>
        <taxon>Tracheophyta</taxon>
        <taxon>Spermatophyta</taxon>
        <taxon>Magnoliopsida</taxon>
        <taxon>eudicotyledons</taxon>
        <taxon>Gunneridae</taxon>
        <taxon>Pentapetalae</taxon>
        <taxon>rosids</taxon>
        <taxon>fabids</taxon>
        <taxon>Malpighiales</taxon>
        <taxon>Euphorbiaceae</taxon>
        <taxon>Crotonoideae</taxon>
        <taxon>Micrandreae</taxon>
        <taxon>Hevea</taxon>
    </lineage>
</organism>
<dbReference type="PANTHER" id="PTHR13230:SF5">
    <property type="entry name" value="GENERAL TRANSCRIPTION FACTOR 3C POLYPEPTIDE 5"/>
    <property type="match status" value="1"/>
</dbReference>
<reference evidence="2 3" key="1">
    <citation type="journal article" date="2020" name="Mol. Plant">
        <title>The Chromosome-Based Rubber Tree Genome Provides New Insights into Spurge Genome Evolution and Rubber Biosynthesis.</title>
        <authorList>
            <person name="Liu J."/>
            <person name="Shi C."/>
            <person name="Shi C.C."/>
            <person name="Li W."/>
            <person name="Zhang Q.J."/>
            <person name="Zhang Y."/>
            <person name="Li K."/>
            <person name="Lu H.F."/>
            <person name="Shi C."/>
            <person name="Zhu S.T."/>
            <person name="Xiao Z.Y."/>
            <person name="Nan H."/>
            <person name="Yue Y."/>
            <person name="Zhu X.G."/>
            <person name="Wu Y."/>
            <person name="Hong X.N."/>
            <person name="Fan G.Y."/>
            <person name="Tong Y."/>
            <person name="Zhang D."/>
            <person name="Mao C.L."/>
            <person name="Liu Y.L."/>
            <person name="Hao S.J."/>
            <person name="Liu W.Q."/>
            <person name="Lv M.Q."/>
            <person name="Zhang H.B."/>
            <person name="Liu Y."/>
            <person name="Hu-Tang G.R."/>
            <person name="Wang J.P."/>
            <person name="Wang J.H."/>
            <person name="Sun Y.H."/>
            <person name="Ni S.B."/>
            <person name="Chen W.B."/>
            <person name="Zhang X.C."/>
            <person name="Jiao Y.N."/>
            <person name="Eichler E.E."/>
            <person name="Li G.H."/>
            <person name="Liu X."/>
            <person name="Gao L.Z."/>
        </authorList>
    </citation>
    <scope>NUCLEOTIDE SEQUENCE [LARGE SCALE GENOMIC DNA]</scope>
    <source>
        <strain evidence="3">cv. GT1</strain>
        <tissue evidence="2">Leaf</tissue>
    </source>
</reference>
<dbReference type="GO" id="GO:0001003">
    <property type="term" value="F:RNA polymerase III type 2 promoter sequence-specific DNA binding"/>
    <property type="evidence" value="ECO:0007669"/>
    <property type="project" value="TreeGrafter"/>
</dbReference>
<evidence type="ECO:0000313" key="2">
    <source>
        <dbReference type="EMBL" id="KAF2298249.1"/>
    </source>
</evidence>
<dbReference type="InterPro" id="IPR042536">
    <property type="entry name" value="TFIIIC_tauA_Sfc1"/>
</dbReference>
<dbReference type="Proteomes" id="UP000467840">
    <property type="component" value="Chromosome 1"/>
</dbReference>
<dbReference type="GO" id="GO:0001002">
    <property type="term" value="F:RNA polymerase III type 1 promoter sequence-specific DNA binding"/>
    <property type="evidence" value="ECO:0007669"/>
    <property type="project" value="TreeGrafter"/>
</dbReference>
<gene>
    <name evidence="2" type="ORF">GH714_020861</name>
</gene>
<evidence type="ECO:0000313" key="3">
    <source>
        <dbReference type="Proteomes" id="UP000467840"/>
    </source>
</evidence>
<protein>
    <recommendedName>
        <fullName evidence="1">Transcription factor IIIC subunit Tfc1/Sfc1 triple barrel domain-containing protein</fullName>
    </recommendedName>
</protein>
<dbReference type="InterPro" id="IPR041499">
    <property type="entry name" value="Tfc1/Sfc1_N"/>
</dbReference>